<dbReference type="RefSeq" id="XP_062736775.1">
    <property type="nucleotide sequence ID" value="XM_062873709.1"/>
</dbReference>
<sequence length="137" mass="15756">MNIALPAAVVTLSYGKNKTIKGQIRRTICSEIRLSSHREVEKATEIECLSWQENLVSVDTCLCVIFRRAWMCHGYRKNTFLSHKLRLMTSDLRTSRPMSSYVNYRSLDFTETLPVTNIAGSSRIQISMYTQIYLNLA</sequence>
<organism evidence="1 2">
    <name type="scientific">Podospora bellae-mahoneyi</name>
    <dbReference type="NCBI Taxonomy" id="2093777"/>
    <lineage>
        <taxon>Eukaryota</taxon>
        <taxon>Fungi</taxon>
        <taxon>Dikarya</taxon>
        <taxon>Ascomycota</taxon>
        <taxon>Pezizomycotina</taxon>
        <taxon>Sordariomycetes</taxon>
        <taxon>Sordariomycetidae</taxon>
        <taxon>Sordariales</taxon>
        <taxon>Podosporaceae</taxon>
        <taxon>Podospora</taxon>
    </lineage>
</organism>
<comment type="caution">
    <text evidence="1">The sequence shown here is derived from an EMBL/GenBank/DDBJ whole genome shotgun (WGS) entry which is preliminary data.</text>
</comment>
<dbReference type="GeneID" id="87893191"/>
<evidence type="ECO:0000313" key="2">
    <source>
        <dbReference type="Proteomes" id="UP001322138"/>
    </source>
</evidence>
<dbReference type="Proteomes" id="UP001322138">
    <property type="component" value="Unassembled WGS sequence"/>
</dbReference>
<gene>
    <name evidence="1" type="ORF">QC761_104515</name>
</gene>
<accession>A0ABR0FXL4</accession>
<protein>
    <submittedName>
        <fullName evidence="1">Uncharacterized protein</fullName>
    </submittedName>
</protein>
<reference evidence="1 2" key="1">
    <citation type="journal article" date="2023" name="bioRxiv">
        <title>High-quality genome assemblies of four members of thePodospora anserinaspecies complex.</title>
        <authorList>
            <person name="Ament-Velasquez S.L."/>
            <person name="Vogan A.A."/>
            <person name="Wallerman O."/>
            <person name="Hartmann F."/>
            <person name="Gautier V."/>
            <person name="Silar P."/>
            <person name="Giraud T."/>
            <person name="Johannesson H."/>
        </authorList>
    </citation>
    <scope>NUCLEOTIDE SEQUENCE [LARGE SCALE GENOMIC DNA]</scope>
    <source>
        <strain evidence="1 2">CBS 112042</strain>
    </source>
</reference>
<name>A0ABR0FXL4_9PEZI</name>
<keyword evidence="2" id="KW-1185">Reference proteome</keyword>
<dbReference type="EMBL" id="JAFFGZ010000001">
    <property type="protein sequence ID" value="KAK4647799.1"/>
    <property type="molecule type" value="Genomic_DNA"/>
</dbReference>
<proteinExistence type="predicted"/>
<evidence type="ECO:0000313" key="1">
    <source>
        <dbReference type="EMBL" id="KAK4647799.1"/>
    </source>
</evidence>